<organism evidence="1 2">
    <name type="scientific">Taphrina deformans (strain PYCC 5710 / ATCC 11124 / CBS 356.35 / IMI 108563 / JCM 9778 / NBRC 8474)</name>
    <name type="common">Peach leaf curl fungus</name>
    <name type="synonym">Lalaria deformans</name>
    <dbReference type="NCBI Taxonomy" id="1097556"/>
    <lineage>
        <taxon>Eukaryota</taxon>
        <taxon>Fungi</taxon>
        <taxon>Dikarya</taxon>
        <taxon>Ascomycota</taxon>
        <taxon>Taphrinomycotina</taxon>
        <taxon>Taphrinomycetes</taxon>
        <taxon>Taphrinales</taxon>
        <taxon>Taphrinaceae</taxon>
        <taxon>Taphrina</taxon>
    </lineage>
</organism>
<protein>
    <submittedName>
        <fullName evidence="1">Uncharacterized protein</fullName>
    </submittedName>
</protein>
<dbReference type="Proteomes" id="UP000013776">
    <property type="component" value="Unassembled WGS sequence"/>
</dbReference>
<keyword evidence="2" id="KW-1185">Reference proteome</keyword>
<dbReference type="Gene3D" id="3.90.1720.10">
    <property type="entry name" value="endopeptidase domain like (from Nostoc punctiforme)"/>
    <property type="match status" value="1"/>
</dbReference>
<sequence>MDMAILPELQQQSRMLSFLSRNEVPVIRYSQERDSGAITTTPFQPTAQQVEQSRLNALESAEMARWEATGMNRTNRVSRAINLITHHGSRAGIREHTFGNRRPSLTDSLTRIASNTRRRQSVISIVRDVPSNASLVQPVPRSIVHNPDITARQILLTAASNRARELRMLAPKHNYSVLDDLRLELDALRLSEAAANSSPGALYVSSRQVGPTLEVAECHGFCYGAPVNVRICVFPVFDEEAAGRKRPLVSRIRVAKTFNKETARNTWSRLCIETHSSVFLCPPVPTERMLKLNQSQFFISANSGDLLLEGSSFHGKSQYVQYKSNSITSHASVIYRDPLTGILYVLTSRKWSSDMKRLHARSHCFDDLSSFTLVDGVQIHPLEEYIREQRKRGFYFIVRRLQRPRKRLTQVERVSIGQGLLEWYTSNHSAPYPTTDEQRLRVVEKVRARAEKPLSKRGIKLMTATTFTSSQATMEALQHAGVLAAGISRKRTVLSSSGYFELRGIEFASTQGVQAFVYDSMSYITGSIHHSTLNSSYIMAMTDTDNVRIIETGDV</sequence>
<reference evidence="1 2" key="1">
    <citation type="journal article" date="2013" name="MBio">
        <title>Genome sequencing of the plant pathogen Taphrina deformans, the causal agent of peach leaf curl.</title>
        <authorList>
            <person name="Cisse O.H."/>
            <person name="Almeida J.M.G.C.F."/>
            <person name="Fonseca A."/>
            <person name="Kumar A.A."/>
            <person name="Salojaervi J."/>
            <person name="Overmyer K."/>
            <person name="Hauser P.M."/>
            <person name="Pagni M."/>
        </authorList>
    </citation>
    <scope>NUCLEOTIDE SEQUENCE [LARGE SCALE GENOMIC DNA]</scope>
    <source>
        <strain evidence="2">PYCC 5710 / ATCC 11124 / CBS 356.35 / IMI 108563 / JCM 9778 / NBRC 8474</strain>
    </source>
</reference>
<comment type="caution">
    <text evidence="1">The sequence shown here is derived from an EMBL/GenBank/DDBJ whole genome shotgun (WGS) entry which is preliminary data.</text>
</comment>
<evidence type="ECO:0000313" key="1">
    <source>
        <dbReference type="EMBL" id="CCG83582.1"/>
    </source>
</evidence>
<proteinExistence type="predicted"/>
<dbReference type="EMBL" id="CAHR02000159">
    <property type="protein sequence ID" value="CCG83582.1"/>
    <property type="molecule type" value="Genomic_DNA"/>
</dbReference>
<accession>R4XCI5</accession>
<evidence type="ECO:0000313" key="2">
    <source>
        <dbReference type="Proteomes" id="UP000013776"/>
    </source>
</evidence>
<dbReference type="VEuPathDB" id="FungiDB:TAPDE_003816"/>
<dbReference type="OrthoDB" id="10633595at2759"/>
<gene>
    <name evidence="1" type="ORF">TAPDE_003816</name>
</gene>
<name>R4XCI5_TAPDE</name>
<dbReference type="AlphaFoldDB" id="R4XCI5"/>